<dbReference type="AlphaFoldDB" id="G1WL75"/>
<organism evidence="2 3">
    <name type="scientific">Collinsella tanakaei YIT 12063</name>
    <dbReference type="NCBI Taxonomy" id="742742"/>
    <lineage>
        <taxon>Bacteria</taxon>
        <taxon>Bacillati</taxon>
        <taxon>Actinomycetota</taxon>
        <taxon>Coriobacteriia</taxon>
        <taxon>Coriobacteriales</taxon>
        <taxon>Coriobacteriaceae</taxon>
        <taxon>Collinsella</taxon>
    </lineage>
</organism>
<dbReference type="CDD" id="cd05399">
    <property type="entry name" value="NT_Rel-Spo_like"/>
    <property type="match status" value="1"/>
</dbReference>
<protein>
    <recommendedName>
        <fullName evidence="1">RelA/SpoT domain-containing protein</fullName>
    </recommendedName>
</protein>
<sequence length="314" mass="35004">MEEAARPPDGRVLQALLGATEAIGAPSLSFRLKRMESIIGKIKRPGKHYQLGTMDDIGGCRVIVDDMPQLEEAVWAIRSTLRLKEGDGAMKDYTRRPRESGYRSCHLVTMNRGDDRDYRVEVQVRTKLQHLWATAIEAVGSVYGIDLKTEKAPEEYCDPLEGDLRALFASLADVLAIEEGCPPSMPGTTMEAALAKTRGSAILGRVLSDLSNVKDGVFVEGPSTDSDSPGLYLMEFRRGIQYLSISRYDRDGIDDAFEKYDRSDVEARLPFTEDDREESDTVLAYARSEEELALVYPNYSAKVEPLLQELGKRL</sequence>
<proteinExistence type="predicted"/>
<feature type="domain" description="RelA/SpoT" evidence="1">
    <location>
        <begin position="30"/>
        <end position="147"/>
    </location>
</feature>
<comment type="caution">
    <text evidence="2">The sequence shown here is derived from an EMBL/GenBank/DDBJ whole genome shotgun (WGS) entry which is preliminary data.</text>
</comment>
<dbReference type="InterPro" id="IPR007685">
    <property type="entry name" value="RelA_SpoT"/>
</dbReference>
<keyword evidence="3" id="KW-1185">Reference proteome</keyword>
<dbReference type="eggNOG" id="COG2357">
    <property type="taxonomic scope" value="Bacteria"/>
</dbReference>
<reference evidence="2 3" key="1">
    <citation type="submission" date="2011-06" db="EMBL/GenBank/DDBJ databases">
        <title>The Genome Sequence of Collinsella tanakaei YIT 12063.</title>
        <authorList>
            <consortium name="The Broad Institute Genome Sequencing Platform"/>
            <person name="Earl A."/>
            <person name="Ward D."/>
            <person name="Feldgarden M."/>
            <person name="Gevers D."/>
            <person name="Morotomi M."/>
            <person name="Young S.K."/>
            <person name="Zeng Q."/>
            <person name="Gargeya S."/>
            <person name="Fitzgerald M."/>
            <person name="Haas B."/>
            <person name="Abouelleil A."/>
            <person name="Alvarado L."/>
            <person name="Arachchi H.M."/>
            <person name="Berlin A."/>
            <person name="Brown A."/>
            <person name="Chapman S.B."/>
            <person name="Chen Z."/>
            <person name="Dunbar C."/>
            <person name="Freedman E."/>
            <person name="Gearin G."/>
            <person name="Gellesch M."/>
            <person name="Goldberg J."/>
            <person name="Griggs A."/>
            <person name="Gujja S."/>
            <person name="Heiman D."/>
            <person name="Howarth C."/>
            <person name="Larson L."/>
            <person name="Lui A."/>
            <person name="MacDonald P.J.P."/>
            <person name="Mehta T."/>
            <person name="Montmayeur A."/>
            <person name="Murphy C."/>
            <person name="Neiman D."/>
            <person name="Pearson M."/>
            <person name="Priest M."/>
            <person name="Roberts A."/>
            <person name="Saif S."/>
            <person name="Shea T."/>
            <person name="Shenoy N."/>
            <person name="Sisk P."/>
            <person name="Stolte C."/>
            <person name="Sykes S."/>
            <person name="Wortman J."/>
            <person name="Nusbaum C."/>
            <person name="Birren B."/>
        </authorList>
    </citation>
    <scope>NUCLEOTIDE SEQUENCE [LARGE SCALE GENOMIC DNA]</scope>
    <source>
        <strain evidence="2 3">YIT 12063</strain>
    </source>
</reference>
<evidence type="ECO:0000313" key="3">
    <source>
        <dbReference type="Proteomes" id="UP000004830"/>
    </source>
</evidence>
<dbReference type="GO" id="GO:0015969">
    <property type="term" value="P:guanosine tetraphosphate metabolic process"/>
    <property type="evidence" value="ECO:0007669"/>
    <property type="project" value="InterPro"/>
</dbReference>
<dbReference type="GeneID" id="62759764"/>
<dbReference type="InterPro" id="IPR052366">
    <property type="entry name" value="GTP_Pyrophosphokinase"/>
</dbReference>
<dbReference type="Pfam" id="PF04607">
    <property type="entry name" value="RelA_SpoT"/>
    <property type="match status" value="1"/>
</dbReference>
<evidence type="ECO:0000259" key="1">
    <source>
        <dbReference type="SMART" id="SM00954"/>
    </source>
</evidence>
<dbReference type="EMBL" id="ADLS01000032">
    <property type="protein sequence ID" value="EGX68511.1"/>
    <property type="molecule type" value="Genomic_DNA"/>
</dbReference>
<dbReference type="OrthoDB" id="9789634at2"/>
<dbReference type="Gene3D" id="3.30.460.10">
    <property type="entry name" value="Beta Polymerase, domain 2"/>
    <property type="match status" value="1"/>
</dbReference>
<dbReference type="PANTHER" id="PTHR47837:SF1">
    <property type="entry name" value="GTP PYROPHOSPHOKINASE YJBM"/>
    <property type="match status" value="1"/>
</dbReference>
<gene>
    <name evidence="2" type="ORF">HMPREF9452_02088</name>
</gene>
<dbReference type="Proteomes" id="UP000004830">
    <property type="component" value="Unassembled WGS sequence"/>
</dbReference>
<name>G1WL75_9ACTN</name>
<dbReference type="SUPFAM" id="SSF81301">
    <property type="entry name" value="Nucleotidyltransferase"/>
    <property type="match status" value="1"/>
</dbReference>
<dbReference type="RefSeq" id="WP_009142111.1">
    <property type="nucleotide sequence ID" value="NZ_JH126474.1"/>
</dbReference>
<dbReference type="STRING" id="742742.HMPREF9452_02088"/>
<dbReference type="InterPro" id="IPR043519">
    <property type="entry name" value="NT_sf"/>
</dbReference>
<accession>G1WL75</accession>
<evidence type="ECO:0000313" key="2">
    <source>
        <dbReference type="EMBL" id="EGX68511.1"/>
    </source>
</evidence>
<dbReference type="HOGENOM" id="CLU_061357_0_0_11"/>
<dbReference type="SMART" id="SM00954">
    <property type="entry name" value="RelA_SpoT"/>
    <property type="match status" value="1"/>
</dbReference>
<dbReference type="PANTHER" id="PTHR47837">
    <property type="entry name" value="GTP PYROPHOSPHOKINASE YJBM"/>
    <property type="match status" value="1"/>
</dbReference>